<dbReference type="Proteomes" id="UP001162156">
    <property type="component" value="Unassembled WGS sequence"/>
</dbReference>
<dbReference type="GO" id="GO:0005739">
    <property type="term" value="C:mitochondrion"/>
    <property type="evidence" value="ECO:0007669"/>
    <property type="project" value="UniProtKB-SubCell"/>
</dbReference>
<reference evidence="8" key="1">
    <citation type="journal article" date="2023" name="Insect Mol. Biol.">
        <title>Genome sequencing provides insights into the evolution of gene families encoding plant cell wall-degrading enzymes in longhorned beetles.</title>
        <authorList>
            <person name="Shin N.R."/>
            <person name="Okamura Y."/>
            <person name="Kirsch R."/>
            <person name="Pauchet Y."/>
        </authorList>
    </citation>
    <scope>NUCLEOTIDE SEQUENCE</scope>
    <source>
        <strain evidence="8">RBIC_L_NR</strain>
    </source>
</reference>
<feature type="region of interest" description="Disordered" evidence="7">
    <location>
        <begin position="97"/>
        <end position="116"/>
    </location>
</feature>
<dbReference type="GO" id="GO:0005840">
    <property type="term" value="C:ribosome"/>
    <property type="evidence" value="ECO:0007669"/>
    <property type="project" value="UniProtKB-KW"/>
</dbReference>
<dbReference type="PANTHER" id="PTHR13362:SF2">
    <property type="entry name" value="SMALL RIBOSOMAL SUBUNIT PROTEIN MS33"/>
    <property type="match status" value="1"/>
</dbReference>
<evidence type="ECO:0000256" key="3">
    <source>
        <dbReference type="ARBA" id="ARBA00022980"/>
    </source>
</evidence>
<keyword evidence="4" id="KW-0496">Mitochondrion</keyword>
<dbReference type="InterPro" id="IPR013219">
    <property type="entry name" value="Ribosomal_mS33"/>
</dbReference>
<sequence>MSKYVKYADLAKQTTEYARRMNRLSNRIFGEVVRPTNSKSMKVVRLFSEEPVNLRRRITNYYPRHVEIGMLMLKLRYYGLYRDEHADFKEEQTRMRALRGKVKPLRKTKAERRKRN</sequence>
<gene>
    <name evidence="8" type="ORF">NQ314_009322</name>
</gene>
<evidence type="ECO:0000256" key="4">
    <source>
        <dbReference type="ARBA" id="ARBA00023128"/>
    </source>
</evidence>
<evidence type="ECO:0000313" key="9">
    <source>
        <dbReference type="Proteomes" id="UP001162156"/>
    </source>
</evidence>
<protein>
    <recommendedName>
        <fullName evidence="6">Small ribosomal subunit protein mS33</fullName>
    </recommendedName>
</protein>
<evidence type="ECO:0000256" key="1">
    <source>
        <dbReference type="ARBA" id="ARBA00004173"/>
    </source>
</evidence>
<dbReference type="PANTHER" id="PTHR13362">
    <property type="entry name" value="MITOCHONDRIAL RIBOSOMAL PROTEIN S33"/>
    <property type="match status" value="1"/>
</dbReference>
<dbReference type="Pfam" id="PF08293">
    <property type="entry name" value="MRP-S33"/>
    <property type="match status" value="1"/>
</dbReference>
<dbReference type="GO" id="GO:1990904">
    <property type="term" value="C:ribonucleoprotein complex"/>
    <property type="evidence" value="ECO:0007669"/>
    <property type="project" value="UniProtKB-KW"/>
</dbReference>
<evidence type="ECO:0000256" key="2">
    <source>
        <dbReference type="ARBA" id="ARBA00008970"/>
    </source>
</evidence>
<keyword evidence="3" id="KW-0689">Ribosomal protein</keyword>
<comment type="caution">
    <text evidence="8">The sequence shown here is derived from an EMBL/GenBank/DDBJ whole genome shotgun (WGS) entry which is preliminary data.</text>
</comment>
<evidence type="ECO:0000256" key="6">
    <source>
        <dbReference type="ARBA" id="ARBA00035132"/>
    </source>
</evidence>
<name>A0AAV8Y243_9CUCU</name>
<keyword evidence="9" id="KW-1185">Reference proteome</keyword>
<comment type="subcellular location">
    <subcellularLocation>
        <location evidence="1">Mitochondrion</location>
    </subcellularLocation>
</comment>
<evidence type="ECO:0000256" key="5">
    <source>
        <dbReference type="ARBA" id="ARBA00023274"/>
    </source>
</evidence>
<keyword evidence="5" id="KW-0687">Ribonucleoprotein</keyword>
<proteinExistence type="inferred from homology"/>
<evidence type="ECO:0000313" key="8">
    <source>
        <dbReference type="EMBL" id="KAJ8945055.1"/>
    </source>
</evidence>
<evidence type="ECO:0000256" key="7">
    <source>
        <dbReference type="SAM" id="MobiDB-lite"/>
    </source>
</evidence>
<accession>A0AAV8Y243</accession>
<dbReference type="EMBL" id="JANEYF010002544">
    <property type="protein sequence ID" value="KAJ8945055.1"/>
    <property type="molecule type" value="Genomic_DNA"/>
</dbReference>
<dbReference type="AlphaFoldDB" id="A0AAV8Y243"/>
<organism evidence="8 9">
    <name type="scientific">Rhamnusium bicolor</name>
    <dbReference type="NCBI Taxonomy" id="1586634"/>
    <lineage>
        <taxon>Eukaryota</taxon>
        <taxon>Metazoa</taxon>
        <taxon>Ecdysozoa</taxon>
        <taxon>Arthropoda</taxon>
        <taxon>Hexapoda</taxon>
        <taxon>Insecta</taxon>
        <taxon>Pterygota</taxon>
        <taxon>Neoptera</taxon>
        <taxon>Endopterygota</taxon>
        <taxon>Coleoptera</taxon>
        <taxon>Polyphaga</taxon>
        <taxon>Cucujiformia</taxon>
        <taxon>Chrysomeloidea</taxon>
        <taxon>Cerambycidae</taxon>
        <taxon>Lepturinae</taxon>
        <taxon>Rhagiini</taxon>
        <taxon>Rhamnusium</taxon>
    </lineage>
</organism>
<comment type="similarity">
    <text evidence="2">Belongs to the mitochondrion-specific ribosomal protein mS33 family.</text>
</comment>